<protein>
    <submittedName>
        <fullName evidence="1">Uncharacterized protein</fullName>
    </submittedName>
</protein>
<evidence type="ECO:0000313" key="1">
    <source>
        <dbReference type="EMBL" id="PYH99470.1"/>
    </source>
</evidence>
<proteinExistence type="predicted"/>
<accession>A0A319DP82</accession>
<sequence length="119" mass="13195">MYLFCLSRVYLSSTVYSLPFNHSSTHPPIHPQKLPTCHRRLTRESTTQGQCLLACLPACLPVCLSVCLFARIASHPPRYFAPPLSPSFLLPGTIISSTTNCLSLFATNIIHGCMHDYTT</sequence>
<name>A0A319DP82_9EURO</name>
<organism evidence="1 2">
    <name type="scientific">Aspergillus ellipticus CBS 707.79</name>
    <dbReference type="NCBI Taxonomy" id="1448320"/>
    <lineage>
        <taxon>Eukaryota</taxon>
        <taxon>Fungi</taxon>
        <taxon>Dikarya</taxon>
        <taxon>Ascomycota</taxon>
        <taxon>Pezizomycotina</taxon>
        <taxon>Eurotiomycetes</taxon>
        <taxon>Eurotiomycetidae</taxon>
        <taxon>Eurotiales</taxon>
        <taxon>Aspergillaceae</taxon>
        <taxon>Aspergillus</taxon>
        <taxon>Aspergillus subgen. Circumdati</taxon>
    </lineage>
</organism>
<keyword evidence="2" id="KW-1185">Reference proteome</keyword>
<reference evidence="1 2" key="1">
    <citation type="submission" date="2018-02" db="EMBL/GenBank/DDBJ databases">
        <title>The genomes of Aspergillus section Nigri reveals drivers in fungal speciation.</title>
        <authorList>
            <consortium name="DOE Joint Genome Institute"/>
            <person name="Vesth T.C."/>
            <person name="Nybo J."/>
            <person name="Theobald S."/>
            <person name="Brandl J."/>
            <person name="Frisvad J.C."/>
            <person name="Nielsen K.F."/>
            <person name="Lyhne E.K."/>
            <person name="Kogle M.E."/>
            <person name="Kuo A."/>
            <person name="Riley R."/>
            <person name="Clum A."/>
            <person name="Nolan M."/>
            <person name="Lipzen A."/>
            <person name="Salamov A."/>
            <person name="Henrissat B."/>
            <person name="Wiebenga A."/>
            <person name="De vries R.P."/>
            <person name="Grigoriev I.V."/>
            <person name="Mortensen U.H."/>
            <person name="Andersen M.R."/>
            <person name="Baker S.E."/>
        </authorList>
    </citation>
    <scope>NUCLEOTIDE SEQUENCE [LARGE SCALE GENOMIC DNA]</scope>
    <source>
        <strain evidence="1 2">CBS 707.79</strain>
    </source>
</reference>
<dbReference type="VEuPathDB" id="FungiDB:BO71DRAFT_207522"/>
<evidence type="ECO:0000313" key="2">
    <source>
        <dbReference type="Proteomes" id="UP000247810"/>
    </source>
</evidence>
<dbReference type="Proteomes" id="UP000247810">
    <property type="component" value="Unassembled WGS sequence"/>
</dbReference>
<dbReference type="EMBL" id="KZ825802">
    <property type="protein sequence ID" value="PYH99470.1"/>
    <property type="molecule type" value="Genomic_DNA"/>
</dbReference>
<gene>
    <name evidence="1" type="ORF">BO71DRAFT_207522</name>
</gene>
<dbReference type="AlphaFoldDB" id="A0A319DP82"/>